<keyword evidence="2" id="KW-0560">Oxidoreductase</keyword>
<dbReference type="FunFam" id="3.40.50.720:FF:000084">
    <property type="entry name" value="Short-chain dehydrogenase reductase"/>
    <property type="match status" value="1"/>
</dbReference>
<proteinExistence type="inferred from homology"/>
<dbReference type="InterPro" id="IPR020904">
    <property type="entry name" value="Sc_DH/Rdtase_CS"/>
</dbReference>
<reference evidence="3 4" key="1">
    <citation type="submission" date="2016-11" db="EMBL/GenBank/DDBJ databases">
        <authorList>
            <person name="Jaros S."/>
            <person name="Januszkiewicz K."/>
            <person name="Wedrychowicz H."/>
        </authorList>
    </citation>
    <scope>NUCLEOTIDE SEQUENCE [LARGE SCALE GENOMIC DNA]</scope>
    <source>
        <strain evidence="3 4">DSM 17459</strain>
    </source>
</reference>
<gene>
    <name evidence="3" type="ORF">SAMN02745158_01810</name>
</gene>
<dbReference type="STRING" id="1122155.SAMN02745158_01810"/>
<dbReference type="AlphaFoldDB" id="A0A1M4WZ85"/>
<evidence type="ECO:0000313" key="3">
    <source>
        <dbReference type="EMBL" id="SHE86515.1"/>
    </source>
</evidence>
<organism evidence="3 4">
    <name type="scientific">Lactonifactor longoviformis DSM 17459</name>
    <dbReference type="NCBI Taxonomy" id="1122155"/>
    <lineage>
        <taxon>Bacteria</taxon>
        <taxon>Bacillati</taxon>
        <taxon>Bacillota</taxon>
        <taxon>Clostridia</taxon>
        <taxon>Eubacteriales</taxon>
        <taxon>Clostridiaceae</taxon>
        <taxon>Lactonifactor</taxon>
    </lineage>
</organism>
<evidence type="ECO:0000313" key="4">
    <source>
        <dbReference type="Proteomes" id="UP000184245"/>
    </source>
</evidence>
<dbReference type="Gene3D" id="3.40.50.720">
    <property type="entry name" value="NAD(P)-binding Rossmann-like Domain"/>
    <property type="match status" value="1"/>
</dbReference>
<evidence type="ECO:0000256" key="1">
    <source>
        <dbReference type="ARBA" id="ARBA00006484"/>
    </source>
</evidence>
<dbReference type="GO" id="GO:0008206">
    <property type="term" value="P:bile acid metabolic process"/>
    <property type="evidence" value="ECO:0007669"/>
    <property type="project" value="UniProtKB-ARBA"/>
</dbReference>
<dbReference type="PRINTS" id="PR00080">
    <property type="entry name" value="SDRFAMILY"/>
</dbReference>
<dbReference type="InterPro" id="IPR002347">
    <property type="entry name" value="SDR_fam"/>
</dbReference>
<dbReference type="RefSeq" id="WP_072851062.1">
    <property type="nucleotide sequence ID" value="NZ_FQVI01000007.1"/>
</dbReference>
<sequence>MQNGNVFSSLKDKVVIVTGGTRGIGFETVQAFLAQGSKVALFGSREETVAQALEKLAVINPSYTVRGYHPDLSNPEEIEKTVSEIKREFGGIDVLINNAGVSDNCSIYDYERDHFNDVMTINLRSVFEMSKAVAPIMRDKKKGVILNTSSMVSLYAQRIGSAYPTSKFAVNGLTKSLARELGKDGIRVNAVAPGIIETDMVAALDQNTVKSLASGIPLQILGKPQDIANAFLFLASDMSSYITGAVISVDGGFVG</sequence>
<dbReference type="SUPFAM" id="SSF51735">
    <property type="entry name" value="NAD(P)-binding Rossmann-fold domains"/>
    <property type="match status" value="1"/>
</dbReference>
<dbReference type="Proteomes" id="UP000184245">
    <property type="component" value="Unassembled WGS sequence"/>
</dbReference>
<dbReference type="NCBIfam" id="NF009466">
    <property type="entry name" value="PRK12826.1-2"/>
    <property type="match status" value="1"/>
</dbReference>
<dbReference type="InterPro" id="IPR036291">
    <property type="entry name" value="NAD(P)-bd_dom_sf"/>
</dbReference>
<dbReference type="PRINTS" id="PR00081">
    <property type="entry name" value="GDHRDH"/>
</dbReference>
<evidence type="ECO:0000256" key="2">
    <source>
        <dbReference type="ARBA" id="ARBA00023002"/>
    </source>
</evidence>
<dbReference type="PANTHER" id="PTHR42760">
    <property type="entry name" value="SHORT-CHAIN DEHYDROGENASES/REDUCTASES FAMILY MEMBER"/>
    <property type="match status" value="1"/>
</dbReference>
<protein>
    <submittedName>
        <fullName evidence="3">7-alpha-hydroxysteroid dehydrogenase</fullName>
    </submittedName>
</protein>
<name>A0A1M4WZ85_9CLOT</name>
<dbReference type="OrthoDB" id="9803333at2"/>
<accession>A0A1M4WZ85</accession>
<comment type="similarity">
    <text evidence="1">Belongs to the short-chain dehydrogenases/reductases (SDR) family.</text>
</comment>
<dbReference type="PROSITE" id="PS00061">
    <property type="entry name" value="ADH_SHORT"/>
    <property type="match status" value="1"/>
</dbReference>
<dbReference type="Pfam" id="PF13561">
    <property type="entry name" value="adh_short_C2"/>
    <property type="match status" value="1"/>
</dbReference>
<keyword evidence="4" id="KW-1185">Reference proteome</keyword>
<dbReference type="GO" id="GO:0016616">
    <property type="term" value="F:oxidoreductase activity, acting on the CH-OH group of donors, NAD or NADP as acceptor"/>
    <property type="evidence" value="ECO:0007669"/>
    <property type="project" value="TreeGrafter"/>
</dbReference>
<dbReference type="NCBIfam" id="NF005559">
    <property type="entry name" value="PRK07231.1"/>
    <property type="match status" value="1"/>
</dbReference>
<dbReference type="PANTHER" id="PTHR42760:SF133">
    <property type="entry name" value="3-OXOACYL-[ACYL-CARRIER-PROTEIN] REDUCTASE"/>
    <property type="match status" value="1"/>
</dbReference>
<dbReference type="EMBL" id="FQVI01000007">
    <property type="protein sequence ID" value="SHE86515.1"/>
    <property type="molecule type" value="Genomic_DNA"/>
</dbReference>